<evidence type="ECO:0000256" key="8">
    <source>
        <dbReference type="ARBA" id="ARBA00023014"/>
    </source>
</evidence>
<gene>
    <name evidence="12" type="ORF">SAMN02745823_03053</name>
</gene>
<dbReference type="Gene3D" id="3.80.30.10">
    <property type="entry name" value="pyruvate-formate lyase- activating enzyme"/>
    <property type="match status" value="1"/>
</dbReference>
<dbReference type="STRING" id="1123282.SAMN02745823_03053"/>
<name>A0A1M5Z0L4_9FIRM</name>
<evidence type="ECO:0000259" key="11">
    <source>
        <dbReference type="PROSITE" id="PS51918"/>
    </source>
</evidence>
<dbReference type="PANTHER" id="PTHR30352:SF4">
    <property type="entry name" value="PYRUVATE FORMATE-LYASE 2-ACTIVATING ENZYME"/>
    <property type="match status" value="1"/>
</dbReference>
<dbReference type="InterPro" id="IPR017896">
    <property type="entry name" value="4Fe4S_Fe-S-bd"/>
</dbReference>
<dbReference type="InterPro" id="IPR058240">
    <property type="entry name" value="rSAM_sf"/>
</dbReference>
<proteinExistence type="inferred from homology"/>
<dbReference type="PIRSF" id="PIRSF000371">
    <property type="entry name" value="PFL_act_enz"/>
    <property type="match status" value="1"/>
</dbReference>
<dbReference type="SUPFAM" id="SSF102114">
    <property type="entry name" value="Radical SAM enzymes"/>
    <property type="match status" value="1"/>
</dbReference>
<keyword evidence="3" id="KW-0004">4Fe-4S</keyword>
<dbReference type="InterPro" id="IPR040074">
    <property type="entry name" value="BssD/PflA/YjjW"/>
</dbReference>
<dbReference type="Pfam" id="PF04055">
    <property type="entry name" value="Radical_SAM"/>
    <property type="match status" value="1"/>
</dbReference>
<dbReference type="SUPFAM" id="SSF54862">
    <property type="entry name" value="4Fe-4S ferredoxins"/>
    <property type="match status" value="1"/>
</dbReference>
<dbReference type="GO" id="GO:0046872">
    <property type="term" value="F:metal ion binding"/>
    <property type="evidence" value="ECO:0007669"/>
    <property type="project" value="UniProtKB-KW"/>
</dbReference>
<dbReference type="PROSITE" id="PS51918">
    <property type="entry name" value="RADICAL_SAM"/>
    <property type="match status" value="1"/>
</dbReference>
<keyword evidence="4" id="KW-0949">S-adenosyl-L-methionine</keyword>
<dbReference type="OrthoDB" id="9782387at2"/>
<evidence type="ECO:0000256" key="6">
    <source>
        <dbReference type="ARBA" id="ARBA00023002"/>
    </source>
</evidence>
<evidence type="ECO:0000256" key="2">
    <source>
        <dbReference type="ARBA" id="ARBA00009777"/>
    </source>
</evidence>
<keyword evidence="6" id="KW-0560">Oxidoreductase</keyword>
<dbReference type="SFLD" id="SFLDG01066">
    <property type="entry name" value="organic_radical-activating_enz"/>
    <property type="match status" value="1"/>
</dbReference>
<sequence length="303" mass="32982">MGDVKRALITNIQGYSIHDGPGIRTVVFFKGCSLGCAWCANPETISPQPQIGFIGNLCARCGKCLEACPENAVSMDEGKHRVDDSSCTACGKCVDACLYGALVRYGREMTVEEVFAAVRRDRMFYEPDGGVTASGGEPLLRAPFVRALFELCRADGIGTCVETSGCAAPEQLLEVLPVTGHVLFDLKLMDPGKHRQYTRQSNEMILQNARLAAAAGADILFRVPLIPTVNDDEGNIRQTAEFVKSVLKQPAVQLMPYHRLGDSKYRALNAPNRLAALEVMAPERLEAVRRAFIAEGVDCTISR</sequence>
<evidence type="ECO:0000313" key="13">
    <source>
        <dbReference type="Proteomes" id="UP000183995"/>
    </source>
</evidence>
<dbReference type="InterPro" id="IPR001989">
    <property type="entry name" value="Radical_activat_CS"/>
</dbReference>
<evidence type="ECO:0000256" key="7">
    <source>
        <dbReference type="ARBA" id="ARBA00023004"/>
    </source>
</evidence>
<dbReference type="PANTHER" id="PTHR30352">
    <property type="entry name" value="PYRUVATE FORMATE-LYASE-ACTIVATING ENZYME"/>
    <property type="match status" value="1"/>
</dbReference>
<evidence type="ECO:0000259" key="10">
    <source>
        <dbReference type="PROSITE" id="PS51379"/>
    </source>
</evidence>
<dbReference type="NCBIfam" id="TIGR02494">
    <property type="entry name" value="PFLE_PFLC"/>
    <property type="match status" value="1"/>
</dbReference>
<comment type="similarity">
    <text evidence="2">Belongs to the organic radical-activating enzymes family.</text>
</comment>
<keyword evidence="12" id="KW-0670">Pyruvate</keyword>
<organism evidence="12 13">
    <name type="scientific">Sporobacter termitidis DSM 10068</name>
    <dbReference type="NCBI Taxonomy" id="1123282"/>
    <lineage>
        <taxon>Bacteria</taxon>
        <taxon>Bacillati</taxon>
        <taxon>Bacillota</taxon>
        <taxon>Clostridia</taxon>
        <taxon>Eubacteriales</taxon>
        <taxon>Oscillospiraceae</taxon>
        <taxon>Sporobacter</taxon>
    </lineage>
</organism>
<dbReference type="InterPro" id="IPR012839">
    <property type="entry name" value="Organic_radical_activase"/>
</dbReference>
<comment type="cofactor">
    <cofactor evidence="1">
        <name>[4Fe-4S] cluster</name>
        <dbReference type="ChEBI" id="CHEBI:49883"/>
    </cofactor>
</comment>
<dbReference type="AlphaFoldDB" id="A0A1M5Z0L4"/>
<evidence type="ECO:0000313" key="12">
    <source>
        <dbReference type="EMBL" id="SHI17816.1"/>
    </source>
</evidence>
<feature type="domain" description="Radical SAM core" evidence="11">
    <location>
        <begin position="18"/>
        <end position="298"/>
    </location>
</feature>
<comment type="catalytic activity">
    <reaction evidence="9">
        <text>glycyl-[protein] + reduced [flavodoxin] + S-adenosyl-L-methionine = glycin-2-yl radical-[protein] + semiquinone [flavodoxin] + 5'-deoxyadenosine + L-methionine + H(+)</text>
        <dbReference type="Rhea" id="RHEA:61976"/>
        <dbReference type="Rhea" id="RHEA-COMP:10622"/>
        <dbReference type="Rhea" id="RHEA-COMP:14480"/>
        <dbReference type="Rhea" id="RHEA-COMP:15993"/>
        <dbReference type="Rhea" id="RHEA-COMP:15994"/>
        <dbReference type="ChEBI" id="CHEBI:15378"/>
        <dbReference type="ChEBI" id="CHEBI:17319"/>
        <dbReference type="ChEBI" id="CHEBI:29947"/>
        <dbReference type="ChEBI" id="CHEBI:32722"/>
        <dbReference type="ChEBI" id="CHEBI:57618"/>
        <dbReference type="ChEBI" id="CHEBI:57844"/>
        <dbReference type="ChEBI" id="CHEBI:59789"/>
        <dbReference type="ChEBI" id="CHEBI:140311"/>
    </reaction>
</comment>
<dbReference type="EMBL" id="FQXV01000012">
    <property type="protein sequence ID" value="SHI17816.1"/>
    <property type="molecule type" value="Genomic_DNA"/>
</dbReference>
<keyword evidence="12" id="KW-0456">Lyase</keyword>
<evidence type="ECO:0000256" key="9">
    <source>
        <dbReference type="ARBA" id="ARBA00047365"/>
    </source>
</evidence>
<dbReference type="SFLD" id="SFLDG01118">
    <property type="entry name" value="activating_enzymes__group_2"/>
    <property type="match status" value="1"/>
</dbReference>
<dbReference type="InterPro" id="IPR007197">
    <property type="entry name" value="rSAM"/>
</dbReference>
<keyword evidence="5" id="KW-0479">Metal-binding</keyword>
<dbReference type="GO" id="GO:0016829">
    <property type="term" value="F:lyase activity"/>
    <property type="evidence" value="ECO:0007669"/>
    <property type="project" value="UniProtKB-KW"/>
</dbReference>
<dbReference type="PROSITE" id="PS01087">
    <property type="entry name" value="RADICAL_ACTIVATING"/>
    <property type="match status" value="1"/>
</dbReference>
<dbReference type="GO" id="GO:0051539">
    <property type="term" value="F:4 iron, 4 sulfur cluster binding"/>
    <property type="evidence" value="ECO:0007669"/>
    <property type="project" value="UniProtKB-KW"/>
</dbReference>
<dbReference type="InterPro" id="IPR017900">
    <property type="entry name" value="4Fe4S_Fe_S_CS"/>
</dbReference>
<dbReference type="RefSeq" id="WP_073080739.1">
    <property type="nucleotide sequence ID" value="NZ_FQXV01000012.1"/>
</dbReference>
<evidence type="ECO:0000256" key="1">
    <source>
        <dbReference type="ARBA" id="ARBA00001966"/>
    </source>
</evidence>
<dbReference type="Pfam" id="PF00037">
    <property type="entry name" value="Fer4"/>
    <property type="match status" value="1"/>
</dbReference>
<feature type="domain" description="4Fe-4S ferredoxin-type" evidence="10">
    <location>
        <begin position="47"/>
        <end position="78"/>
    </location>
</feature>
<evidence type="ECO:0000256" key="3">
    <source>
        <dbReference type="ARBA" id="ARBA00022485"/>
    </source>
</evidence>
<dbReference type="PROSITE" id="PS51379">
    <property type="entry name" value="4FE4S_FER_2"/>
    <property type="match status" value="2"/>
</dbReference>
<accession>A0A1M5Z0L4</accession>
<reference evidence="12 13" key="1">
    <citation type="submission" date="2016-11" db="EMBL/GenBank/DDBJ databases">
        <authorList>
            <person name="Jaros S."/>
            <person name="Januszkiewicz K."/>
            <person name="Wedrychowicz H."/>
        </authorList>
    </citation>
    <scope>NUCLEOTIDE SEQUENCE [LARGE SCALE GENOMIC DNA]</scope>
    <source>
        <strain evidence="12 13">DSM 10068</strain>
    </source>
</reference>
<dbReference type="SFLD" id="SFLDS00029">
    <property type="entry name" value="Radical_SAM"/>
    <property type="match status" value="1"/>
</dbReference>
<keyword evidence="13" id="KW-1185">Reference proteome</keyword>
<dbReference type="PROSITE" id="PS00198">
    <property type="entry name" value="4FE4S_FER_1"/>
    <property type="match status" value="1"/>
</dbReference>
<keyword evidence="8" id="KW-0411">Iron-sulfur</keyword>
<dbReference type="InterPro" id="IPR034457">
    <property type="entry name" value="Organic_radical-activating"/>
</dbReference>
<protein>
    <submittedName>
        <fullName evidence="12">Pyruvate formate lyase activating enzyme</fullName>
    </submittedName>
</protein>
<evidence type="ECO:0000256" key="5">
    <source>
        <dbReference type="ARBA" id="ARBA00022723"/>
    </source>
</evidence>
<dbReference type="Gene3D" id="3.30.70.20">
    <property type="match status" value="1"/>
</dbReference>
<dbReference type="Proteomes" id="UP000183995">
    <property type="component" value="Unassembled WGS sequence"/>
</dbReference>
<dbReference type="GO" id="GO:0016491">
    <property type="term" value="F:oxidoreductase activity"/>
    <property type="evidence" value="ECO:0007669"/>
    <property type="project" value="UniProtKB-KW"/>
</dbReference>
<keyword evidence="7" id="KW-0408">Iron</keyword>
<evidence type="ECO:0000256" key="4">
    <source>
        <dbReference type="ARBA" id="ARBA00022691"/>
    </source>
</evidence>
<feature type="domain" description="4Fe-4S ferredoxin-type" evidence="10">
    <location>
        <begin position="79"/>
        <end position="108"/>
    </location>
</feature>